<dbReference type="AlphaFoldDB" id="A0AA88KL90"/>
<dbReference type="GeneID" id="68096516"/>
<dbReference type="InterPro" id="IPR044862">
    <property type="entry name" value="Pro_4_hyd_alph_FE2OG_OXY"/>
</dbReference>
<gene>
    <name evidence="8" type="ORF">C9374_004061</name>
</gene>
<dbReference type="GO" id="GO:0004656">
    <property type="term" value="F:procollagen-proline 4-dioxygenase activity"/>
    <property type="evidence" value="ECO:0007669"/>
    <property type="project" value="TreeGrafter"/>
</dbReference>
<keyword evidence="5" id="KW-0408">Iron</keyword>
<dbReference type="PROSITE" id="PS50181">
    <property type="entry name" value="FBOX"/>
    <property type="match status" value="1"/>
</dbReference>
<dbReference type="InterPro" id="IPR036047">
    <property type="entry name" value="F-box-like_dom_sf"/>
</dbReference>
<evidence type="ECO:0000313" key="8">
    <source>
        <dbReference type="EMBL" id="KAG2383390.1"/>
    </source>
</evidence>
<dbReference type="RefSeq" id="XP_044549069.1">
    <property type="nucleotide sequence ID" value="XM_044693659.1"/>
</dbReference>
<dbReference type="GO" id="GO:0005783">
    <property type="term" value="C:endoplasmic reticulum"/>
    <property type="evidence" value="ECO:0007669"/>
    <property type="project" value="TreeGrafter"/>
</dbReference>
<dbReference type="PANTHER" id="PTHR10869">
    <property type="entry name" value="PROLYL 4-HYDROXYLASE ALPHA SUBUNIT"/>
    <property type="match status" value="1"/>
</dbReference>
<name>A0AA88KL90_NAELO</name>
<dbReference type="GO" id="GO:0031418">
    <property type="term" value="F:L-ascorbic acid binding"/>
    <property type="evidence" value="ECO:0007669"/>
    <property type="project" value="InterPro"/>
</dbReference>
<evidence type="ECO:0008006" key="10">
    <source>
        <dbReference type="Google" id="ProtNLM"/>
    </source>
</evidence>
<dbReference type="Pfam" id="PF13640">
    <property type="entry name" value="2OG-FeII_Oxy_3"/>
    <property type="match status" value="1"/>
</dbReference>
<comment type="caution">
    <text evidence="8">The sequence shown here is derived from an EMBL/GenBank/DDBJ whole genome shotgun (WGS) entry which is preliminary data.</text>
</comment>
<keyword evidence="4" id="KW-0560">Oxidoreductase</keyword>
<evidence type="ECO:0000256" key="1">
    <source>
        <dbReference type="ARBA" id="ARBA00001961"/>
    </source>
</evidence>
<dbReference type="InterPro" id="IPR045054">
    <property type="entry name" value="P4HA-like"/>
</dbReference>
<evidence type="ECO:0000256" key="4">
    <source>
        <dbReference type="ARBA" id="ARBA00023002"/>
    </source>
</evidence>
<feature type="domain" description="F-box" evidence="6">
    <location>
        <begin position="380"/>
        <end position="427"/>
    </location>
</feature>
<dbReference type="Gene3D" id="2.60.120.620">
    <property type="entry name" value="q2cbj1_9rhob like domain"/>
    <property type="match status" value="1"/>
</dbReference>
<evidence type="ECO:0000259" key="7">
    <source>
        <dbReference type="PROSITE" id="PS51471"/>
    </source>
</evidence>
<evidence type="ECO:0000259" key="6">
    <source>
        <dbReference type="PROSITE" id="PS50181"/>
    </source>
</evidence>
<dbReference type="InterPro" id="IPR005123">
    <property type="entry name" value="Oxoglu/Fe-dep_dioxygenase_dom"/>
</dbReference>
<evidence type="ECO:0000256" key="5">
    <source>
        <dbReference type="ARBA" id="ARBA00023004"/>
    </source>
</evidence>
<keyword evidence="3" id="KW-0223">Dioxygenase</keyword>
<accession>A0AA88KL90</accession>
<feature type="domain" description="Fe2OG dioxygenase" evidence="7">
    <location>
        <begin position="134"/>
        <end position="299"/>
    </location>
</feature>
<dbReference type="Pfam" id="PF12937">
    <property type="entry name" value="F-box-like"/>
    <property type="match status" value="1"/>
</dbReference>
<dbReference type="Gene3D" id="1.20.1280.50">
    <property type="match status" value="1"/>
</dbReference>
<dbReference type="InterPro" id="IPR001810">
    <property type="entry name" value="F-box_dom"/>
</dbReference>
<protein>
    <recommendedName>
        <fullName evidence="10">F-box domain-containing protein</fullName>
    </recommendedName>
</protein>
<sequence>MSQTTVTPPFSILEPGLPILSQQKITWNLDDYSVSESSQNNTIPCTDRLLVIPNFLSSEECSDLLDQCAKKQQFESVAAEYPQSYRNSERVIFKDKAIANRLWKLFEENLNCEDLSRNVHPFGLDSAGRWVACGVNECLRFSKYVEGNYFRPHIDGQFVRNDHERSIYTLLIYLNDDFEGGETRFMKPFNDDDLRVAQQKEQQDLTVVKVKTTSRRNREMEKKRAKMGIPPSCQEIESAQPTSPSTSEAQKHFHLLYTLKPSLGMCALFNHDLFHEGMVVTKGTKLILRTEIMFKRVDSKTVPRDEGFEKSTLYQKIAAMLNESDALEKRGQVGEATKLYISAQDLLMKSGRSMDHLLNKSYFHYKSSSYKKPNVLDYIENELTELPEEMLLHVFSFLSDKDMCKKILTLNKYFNALGRSPQLWQKIYRRNWSDDKTFGYLKQQQHRDDLEDWYFTTITRRYFEKEFVTVCIDMRTKKTMYGLFNSENEKTVESMVSYRIGGHYSFFGLHRCVLGSKQSLRPCPCLHTSGTLKDIKALQFFVSLIYKDLSLCHERHPLLCSLPPQWMKDEETYRQVLSMMMEMRIPAACMAPRHLLVAMAHQLPTCIVIEWDDCGISVSAVIDNFLNRADTKFLQMVTDEITLERLVKRLFVSEHSFIPSSITSFISGKDIHTRKQLLENIIVTGNWKEEYTSLLSVALKDKLELPQSCSIVVGNTFDAYYGAKIYCCLPDFRSKCTFWPGKE</sequence>
<keyword evidence="9" id="KW-1185">Reference proteome</keyword>
<dbReference type="GO" id="GO:0005506">
    <property type="term" value="F:iron ion binding"/>
    <property type="evidence" value="ECO:0007669"/>
    <property type="project" value="InterPro"/>
</dbReference>
<dbReference type="SUPFAM" id="SSF81383">
    <property type="entry name" value="F-box domain"/>
    <property type="match status" value="1"/>
</dbReference>
<dbReference type="InterPro" id="IPR006620">
    <property type="entry name" value="Pro_4_hyd_alph"/>
</dbReference>
<reference evidence="8 9" key="1">
    <citation type="journal article" date="2018" name="BMC Genomics">
        <title>The genome of Naegleria lovaniensis, the basis for a comparative approach to unravel pathogenicity factors of the human pathogenic amoeba N. fowleri.</title>
        <authorList>
            <person name="Liechti N."/>
            <person name="Schurch N."/>
            <person name="Bruggmann R."/>
            <person name="Wittwer M."/>
        </authorList>
    </citation>
    <scope>NUCLEOTIDE SEQUENCE [LARGE SCALE GENOMIC DNA]</scope>
    <source>
        <strain evidence="8 9">ATCC 30569</strain>
    </source>
</reference>
<keyword evidence="2" id="KW-0479">Metal-binding</keyword>
<dbReference type="Gene3D" id="3.30.420.40">
    <property type="match status" value="1"/>
</dbReference>
<dbReference type="PROSITE" id="PS51471">
    <property type="entry name" value="FE2OG_OXY"/>
    <property type="match status" value="1"/>
</dbReference>
<dbReference type="EMBL" id="PYSW02000020">
    <property type="protein sequence ID" value="KAG2383390.1"/>
    <property type="molecule type" value="Genomic_DNA"/>
</dbReference>
<dbReference type="Proteomes" id="UP000816034">
    <property type="component" value="Unassembled WGS sequence"/>
</dbReference>
<proteinExistence type="predicted"/>
<evidence type="ECO:0000256" key="3">
    <source>
        <dbReference type="ARBA" id="ARBA00022964"/>
    </source>
</evidence>
<comment type="cofactor">
    <cofactor evidence="1">
        <name>L-ascorbate</name>
        <dbReference type="ChEBI" id="CHEBI:38290"/>
    </cofactor>
</comment>
<evidence type="ECO:0000256" key="2">
    <source>
        <dbReference type="ARBA" id="ARBA00022723"/>
    </source>
</evidence>
<organism evidence="8 9">
    <name type="scientific">Naegleria lovaniensis</name>
    <name type="common">Amoeba</name>
    <dbReference type="NCBI Taxonomy" id="51637"/>
    <lineage>
        <taxon>Eukaryota</taxon>
        <taxon>Discoba</taxon>
        <taxon>Heterolobosea</taxon>
        <taxon>Tetramitia</taxon>
        <taxon>Eutetramitia</taxon>
        <taxon>Vahlkampfiidae</taxon>
        <taxon>Naegleria</taxon>
    </lineage>
</organism>
<dbReference type="SMART" id="SM00702">
    <property type="entry name" value="P4Hc"/>
    <property type="match status" value="1"/>
</dbReference>
<dbReference type="PANTHER" id="PTHR10869:SF236">
    <property type="entry name" value="PROLYL 4-HYDROXYLASE ALPHA SUBUNIT DOMAIN-CONTAINING PROTEIN"/>
    <property type="match status" value="1"/>
</dbReference>
<evidence type="ECO:0000313" key="9">
    <source>
        <dbReference type="Proteomes" id="UP000816034"/>
    </source>
</evidence>